<evidence type="ECO:0000313" key="3">
    <source>
        <dbReference type="Proteomes" id="UP000177202"/>
    </source>
</evidence>
<keyword evidence="1" id="KW-1133">Transmembrane helix</keyword>
<organism evidence="2 3">
    <name type="scientific">Candidatus Zambryskibacteria bacterium RIFCSPLOWO2_02_FULL_44_12b</name>
    <dbReference type="NCBI Taxonomy" id="1802772"/>
    <lineage>
        <taxon>Bacteria</taxon>
        <taxon>Candidatus Zambryskiibacteriota</taxon>
    </lineage>
</organism>
<dbReference type="EMBL" id="MHWP01000015">
    <property type="protein sequence ID" value="OHB10417.1"/>
    <property type="molecule type" value="Genomic_DNA"/>
</dbReference>
<name>A0A1G2ULX1_9BACT</name>
<proteinExistence type="predicted"/>
<evidence type="ECO:0000313" key="2">
    <source>
        <dbReference type="EMBL" id="OHB10417.1"/>
    </source>
</evidence>
<gene>
    <name evidence="2" type="ORF">A3H60_00275</name>
</gene>
<evidence type="ECO:0000256" key="1">
    <source>
        <dbReference type="SAM" id="Phobius"/>
    </source>
</evidence>
<dbReference type="STRING" id="1802772.A3H60_00275"/>
<dbReference type="AlphaFoldDB" id="A0A1G2ULX1"/>
<protein>
    <submittedName>
        <fullName evidence="2">Uncharacterized protein</fullName>
    </submittedName>
</protein>
<dbReference type="Proteomes" id="UP000177202">
    <property type="component" value="Unassembled WGS sequence"/>
</dbReference>
<accession>A0A1G2ULX1</accession>
<comment type="caution">
    <text evidence="2">The sequence shown here is derived from an EMBL/GenBank/DDBJ whole genome shotgun (WGS) entry which is preliminary data.</text>
</comment>
<feature type="transmembrane region" description="Helical" evidence="1">
    <location>
        <begin position="21"/>
        <end position="45"/>
    </location>
</feature>
<reference evidence="2 3" key="1">
    <citation type="journal article" date="2016" name="Nat. Commun.">
        <title>Thousands of microbial genomes shed light on interconnected biogeochemical processes in an aquifer system.</title>
        <authorList>
            <person name="Anantharaman K."/>
            <person name="Brown C.T."/>
            <person name="Hug L.A."/>
            <person name="Sharon I."/>
            <person name="Castelle C.J."/>
            <person name="Probst A.J."/>
            <person name="Thomas B.C."/>
            <person name="Singh A."/>
            <person name="Wilkins M.J."/>
            <person name="Karaoz U."/>
            <person name="Brodie E.L."/>
            <person name="Williams K.H."/>
            <person name="Hubbard S.S."/>
            <person name="Banfield J.F."/>
        </authorList>
    </citation>
    <scope>NUCLEOTIDE SEQUENCE [LARGE SCALE GENOMIC DNA]</scope>
</reference>
<keyword evidence="1" id="KW-0472">Membrane</keyword>
<sequence length="178" mass="20324">MFKLLTREEEEKVRYEYVMRRVIVMFSALIFVLVVGIIGLLPSYVLSDARQNEILERMRVTGNAGQSEDDLKLQSWLTKINNELQVLSPKLDTDRPSEFIKKVLDNKSTNIKLTGFSWAKSGDQIDLSINGVARDRQALIAFQNKINLSGQFSEVTLPISNLAKDRNIDFQMKFSPLP</sequence>
<keyword evidence="1" id="KW-0812">Transmembrane</keyword>